<evidence type="ECO:0000313" key="3">
    <source>
        <dbReference type="Proteomes" id="UP000215002"/>
    </source>
</evidence>
<name>A0A223NX49_9SPHI</name>
<sequence>MSMKKTIILLLSAFFSITVKAQLPDYKTRIKYLYEGINKQLTDKKNGLYYETTDSAKNENPHSWLWPLCALIQATNEMEVLQPGQKYMQQVVNAIDQYYSNKPPFPGYQDYPLTERKSSRFYDDNQWIAIAYLDAYHRTNNKKYLHSSEMIYRFMMGGLDTASGGGLYWKEGDKNTKNTCSNGPGILVALQLYKITKQQHYLNTALTLYKWVNKYLQAPSGVYYDNIQIPSLKIGMATYTYNTGTMLQSNVLLYRLTHDPKYLAEAQRIAKAGKAEFFKNGRLPGNYWFNAVMLRGYIDLFKIDSNKEWMTFFEEDADNIWKTERDTSNLLGPKPAKSLIDQAAMIEICGRLQELNEIK</sequence>
<dbReference type="Pfam" id="PF03663">
    <property type="entry name" value="Glyco_hydro_76"/>
    <property type="match status" value="1"/>
</dbReference>
<dbReference type="PANTHER" id="PTHR47791">
    <property type="entry name" value="MEIOTICALLY UP-REGULATED GENE 191 PROTEIN"/>
    <property type="match status" value="1"/>
</dbReference>
<dbReference type="PIRSF" id="PIRSF021505">
    <property type="entry name" value="O_gly_hdrol"/>
    <property type="match status" value="1"/>
</dbReference>
<dbReference type="InterPro" id="IPR053169">
    <property type="entry name" value="MUG_Protein"/>
</dbReference>
<dbReference type="GO" id="GO:0016787">
    <property type="term" value="F:hydrolase activity"/>
    <property type="evidence" value="ECO:0007669"/>
    <property type="project" value="UniProtKB-KW"/>
</dbReference>
<evidence type="ECO:0000313" key="2">
    <source>
        <dbReference type="EMBL" id="ASU34274.1"/>
    </source>
</evidence>
<dbReference type="PANTHER" id="PTHR47791:SF4">
    <property type="entry name" value="(PUTATIVE SECRETED PROTEIN)-RELATED"/>
    <property type="match status" value="1"/>
</dbReference>
<dbReference type="SUPFAM" id="SSF48208">
    <property type="entry name" value="Six-hairpin glycosidases"/>
    <property type="match status" value="1"/>
</dbReference>
<dbReference type="InterPro" id="IPR005198">
    <property type="entry name" value="Glyco_hydro_76"/>
</dbReference>
<proteinExistence type="predicted"/>
<gene>
    <name evidence="2" type="ORF">MuYL_2387</name>
</gene>
<reference evidence="2 3" key="1">
    <citation type="submission" date="2017-08" db="EMBL/GenBank/DDBJ databases">
        <title>Complete genome sequence of Mucilaginibacter sp. strain BJC16-A31.</title>
        <authorList>
            <consortium name="Henan University of Science and Technology"/>
            <person name="You X."/>
        </authorList>
    </citation>
    <scope>NUCLEOTIDE SEQUENCE [LARGE SCALE GENOMIC DNA]</scope>
    <source>
        <strain evidence="2 3">BJC16-A31</strain>
    </source>
</reference>
<feature type="signal peptide" evidence="1">
    <location>
        <begin position="1"/>
        <end position="21"/>
    </location>
</feature>
<dbReference type="KEGG" id="muc:MuYL_2387"/>
<keyword evidence="2" id="KW-0378">Hydrolase</keyword>
<accession>A0A223NX49</accession>
<dbReference type="EMBL" id="CP022743">
    <property type="protein sequence ID" value="ASU34274.1"/>
    <property type="molecule type" value="Genomic_DNA"/>
</dbReference>
<dbReference type="Proteomes" id="UP000215002">
    <property type="component" value="Chromosome"/>
</dbReference>
<keyword evidence="1" id="KW-0732">Signal</keyword>
<dbReference type="Gene3D" id="1.50.10.20">
    <property type="match status" value="1"/>
</dbReference>
<feature type="chain" id="PRO_5012488454" evidence="1">
    <location>
        <begin position="22"/>
        <end position="359"/>
    </location>
</feature>
<dbReference type="AlphaFoldDB" id="A0A223NX49"/>
<dbReference type="InterPro" id="IPR008928">
    <property type="entry name" value="6-hairpin_glycosidase_sf"/>
</dbReference>
<keyword evidence="3" id="KW-1185">Reference proteome</keyword>
<protein>
    <submittedName>
        <fullName evidence="2">Glycoside hydrolase</fullName>
    </submittedName>
</protein>
<dbReference type="InterPro" id="IPR014512">
    <property type="entry name" value="O_gly_hydro"/>
</dbReference>
<dbReference type="GO" id="GO:0005975">
    <property type="term" value="P:carbohydrate metabolic process"/>
    <property type="evidence" value="ECO:0007669"/>
    <property type="project" value="InterPro"/>
</dbReference>
<evidence type="ECO:0000256" key="1">
    <source>
        <dbReference type="SAM" id="SignalP"/>
    </source>
</evidence>
<organism evidence="2 3">
    <name type="scientific">Mucilaginibacter xinganensis</name>
    <dbReference type="NCBI Taxonomy" id="1234841"/>
    <lineage>
        <taxon>Bacteria</taxon>
        <taxon>Pseudomonadati</taxon>
        <taxon>Bacteroidota</taxon>
        <taxon>Sphingobacteriia</taxon>
        <taxon>Sphingobacteriales</taxon>
        <taxon>Sphingobacteriaceae</taxon>
        <taxon>Mucilaginibacter</taxon>
    </lineage>
</organism>